<dbReference type="RefSeq" id="WP_123132911.1">
    <property type="nucleotide sequence ID" value="NZ_RJJE01000009.1"/>
</dbReference>
<dbReference type="EMBL" id="RJJE01000009">
    <property type="protein sequence ID" value="RNI29829.1"/>
    <property type="molecule type" value="Genomic_DNA"/>
</dbReference>
<dbReference type="PANTHER" id="PTHR12121:SF36">
    <property type="entry name" value="ENDONUCLEASE_EXONUCLEASE_PHOSPHATASE DOMAIN-CONTAINING PROTEIN"/>
    <property type="match status" value="1"/>
</dbReference>
<keyword evidence="4" id="KW-1185">Reference proteome</keyword>
<dbReference type="OrthoDB" id="9793162at2"/>
<dbReference type="Proteomes" id="UP000271010">
    <property type="component" value="Unassembled WGS sequence"/>
</dbReference>
<reference evidence="3 4" key="1">
    <citation type="submission" date="2018-11" db="EMBL/GenBank/DDBJ databases">
        <title>Rufibacter latericius sp. nov., isolated from water in Baiyang Lake.</title>
        <authorList>
            <person name="Yang Y."/>
        </authorList>
    </citation>
    <scope>NUCLEOTIDE SEQUENCE [LARGE SCALE GENOMIC DNA]</scope>
    <source>
        <strain evidence="3 4">MCC P1</strain>
    </source>
</reference>
<dbReference type="CDD" id="cd09083">
    <property type="entry name" value="EEP-1"/>
    <property type="match status" value="1"/>
</dbReference>
<accession>A0A3M9MWD2</accession>
<evidence type="ECO:0000313" key="3">
    <source>
        <dbReference type="EMBL" id="RNI29829.1"/>
    </source>
</evidence>
<dbReference type="InterPro" id="IPR050410">
    <property type="entry name" value="CCR4/nocturin_mRNA_transcr"/>
</dbReference>
<dbReference type="Pfam" id="PF03372">
    <property type="entry name" value="Exo_endo_phos"/>
    <property type="match status" value="1"/>
</dbReference>
<name>A0A3M9MWD2_9BACT</name>
<dbReference type="InterPro" id="IPR005135">
    <property type="entry name" value="Endo/exonuclease/phosphatase"/>
</dbReference>
<keyword evidence="3" id="KW-0378">Hydrolase</keyword>
<dbReference type="GO" id="GO:0004519">
    <property type="term" value="F:endonuclease activity"/>
    <property type="evidence" value="ECO:0007669"/>
    <property type="project" value="UniProtKB-KW"/>
</dbReference>
<comment type="caution">
    <text evidence="3">The sequence shown here is derived from an EMBL/GenBank/DDBJ whole genome shotgun (WGS) entry which is preliminary data.</text>
</comment>
<proteinExistence type="predicted"/>
<feature type="signal peptide" evidence="1">
    <location>
        <begin position="1"/>
        <end position="27"/>
    </location>
</feature>
<dbReference type="InterPro" id="IPR036691">
    <property type="entry name" value="Endo/exonu/phosph_ase_sf"/>
</dbReference>
<dbReference type="SUPFAM" id="SSF56219">
    <property type="entry name" value="DNase I-like"/>
    <property type="match status" value="1"/>
</dbReference>
<dbReference type="AlphaFoldDB" id="A0A3M9MWD2"/>
<organism evidence="3 4">
    <name type="scientific">Rufibacter immobilis</name>
    <dbReference type="NCBI Taxonomy" id="1348778"/>
    <lineage>
        <taxon>Bacteria</taxon>
        <taxon>Pseudomonadati</taxon>
        <taxon>Bacteroidota</taxon>
        <taxon>Cytophagia</taxon>
        <taxon>Cytophagales</taxon>
        <taxon>Hymenobacteraceae</taxon>
        <taxon>Rufibacter</taxon>
    </lineage>
</organism>
<gene>
    <name evidence="3" type="ORF">EFA69_09850</name>
</gene>
<sequence length="291" mass="32936">MKTFSFSRLPLLVLAFGVSLLSHISQAQTLSVATFNVRVDVKADSLNPWKDRYPQVANLIKFYDMDVVGTQEGKAHQIQHLQQELPGYAFAGVGRDDGKEAGEYSAIFYRKDKFQLLNSGTFWLSPTPEKPSKGWDAAFPRICTWVQLKEKASGFVFYVYNLHFDHRGVEARRESSKQILARMQAVAPNTPVVLLGDFNIDQDNESYQILNTSGKLKDAFETAQFKLVPNGTFNGFNVLRQTDRRIDHIFLTPQFQVKKYGILTNTYGPGKYPSDHFPVMVELAVAQKGKK</sequence>
<dbReference type="PANTHER" id="PTHR12121">
    <property type="entry name" value="CARBON CATABOLITE REPRESSOR PROTEIN 4"/>
    <property type="match status" value="1"/>
</dbReference>
<evidence type="ECO:0000256" key="1">
    <source>
        <dbReference type="SAM" id="SignalP"/>
    </source>
</evidence>
<feature type="domain" description="Endonuclease/exonuclease/phosphatase" evidence="2">
    <location>
        <begin position="33"/>
        <end position="276"/>
    </location>
</feature>
<feature type="chain" id="PRO_5017948582" evidence="1">
    <location>
        <begin position="28"/>
        <end position="291"/>
    </location>
</feature>
<dbReference type="Gene3D" id="3.60.10.10">
    <property type="entry name" value="Endonuclease/exonuclease/phosphatase"/>
    <property type="match status" value="1"/>
</dbReference>
<keyword evidence="3" id="KW-0255">Endonuclease</keyword>
<dbReference type="GO" id="GO:0000175">
    <property type="term" value="F:3'-5'-RNA exonuclease activity"/>
    <property type="evidence" value="ECO:0007669"/>
    <property type="project" value="TreeGrafter"/>
</dbReference>
<evidence type="ECO:0000313" key="4">
    <source>
        <dbReference type="Proteomes" id="UP000271010"/>
    </source>
</evidence>
<keyword evidence="3" id="KW-0540">Nuclease</keyword>
<evidence type="ECO:0000259" key="2">
    <source>
        <dbReference type="Pfam" id="PF03372"/>
    </source>
</evidence>
<keyword evidence="1" id="KW-0732">Signal</keyword>
<protein>
    <submittedName>
        <fullName evidence="3">Endonuclease/exonuclease/phosphatase family protein</fullName>
    </submittedName>
</protein>
<keyword evidence="3" id="KW-0269">Exonuclease</keyword>